<organism evidence="2 3">
    <name type="scientific">Zizania palustris</name>
    <name type="common">Northern wild rice</name>
    <dbReference type="NCBI Taxonomy" id="103762"/>
    <lineage>
        <taxon>Eukaryota</taxon>
        <taxon>Viridiplantae</taxon>
        <taxon>Streptophyta</taxon>
        <taxon>Embryophyta</taxon>
        <taxon>Tracheophyta</taxon>
        <taxon>Spermatophyta</taxon>
        <taxon>Magnoliopsida</taxon>
        <taxon>Liliopsida</taxon>
        <taxon>Poales</taxon>
        <taxon>Poaceae</taxon>
        <taxon>BOP clade</taxon>
        <taxon>Oryzoideae</taxon>
        <taxon>Oryzeae</taxon>
        <taxon>Zizaniinae</taxon>
        <taxon>Zizania</taxon>
    </lineage>
</organism>
<name>A0A8J5W1B4_ZIZPA</name>
<feature type="transmembrane region" description="Helical" evidence="1">
    <location>
        <begin position="51"/>
        <end position="69"/>
    </location>
</feature>
<keyword evidence="1" id="KW-1133">Transmembrane helix</keyword>
<reference evidence="2" key="1">
    <citation type="journal article" date="2021" name="bioRxiv">
        <title>Whole Genome Assembly and Annotation of Northern Wild Rice, Zizania palustris L., Supports a Whole Genome Duplication in the Zizania Genus.</title>
        <authorList>
            <person name="Haas M."/>
            <person name="Kono T."/>
            <person name="Macchietto M."/>
            <person name="Millas R."/>
            <person name="McGilp L."/>
            <person name="Shao M."/>
            <person name="Duquette J."/>
            <person name="Hirsch C.N."/>
            <person name="Kimball J."/>
        </authorList>
    </citation>
    <scope>NUCLEOTIDE SEQUENCE</scope>
    <source>
        <tissue evidence="2">Fresh leaf tissue</tissue>
    </source>
</reference>
<comment type="caution">
    <text evidence="2">The sequence shown here is derived from an EMBL/GenBank/DDBJ whole genome shotgun (WGS) entry which is preliminary data.</text>
</comment>
<accession>A0A8J5W1B4</accession>
<dbReference type="Proteomes" id="UP000729402">
    <property type="component" value="Unassembled WGS sequence"/>
</dbReference>
<gene>
    <name evidence="2" type="ORF">GUJ93_ZPchr0010g8451</name>
</gene>
<keyword evidence="1" id="KW-0812">Transmembrane</keyword>
<evidence type="ECO:0000256" key="1">
    <source>
        <dbReference type="SAM" id="Phobius"/>
    </source>
</evidence>
<dbReference type="AlphaFoldDB" id="A0A8J5W1B4"/>
<sequence length="97" mass="11213">MEMIELKARHVQLPEQLVELVFSNATQICSIAKRYIRSFEIPSMKERGRPAMLLVELGILLVPLTFVFVPCRRIVVLLERLQDFHRSMTQQSLTSGD</sequence>
<dbReference type="EMBL" id="JAAALK010000082">
    <property type="protein sequence ID" value="KAG8084091.1"/>
    <property type="molecule type" value="Genomic_DNA"/>
</dbReference>
<keyword evidence="3" id="KW-1185">Reference proteome</keyword>
<reference evidence="2" key="2">
    <citation type="submission" date="2021-02" db="EMBL/GenBank/DDBJ databases">
        <authorList>
            <person name="Kimball J.A."/>
            <person name="Haas M.W."/>
            <person name="Macchietto M."/>
            <person name="Kono T."/>
            <person name="Duquette J."/>
            <person name="Shao M."/>
        </authorList>
    </citation>
    <scope>NUCLEOTIDE SEQUENCE</scope>
    <source>
        <tissue evidence="2">Fresh leaf tissue</tissue>
    </source>
</reference>
<dbReference type="OrthoDB" id="644059at2759"/>
<evidence type="ECO:0000313" key="3">
    <source>
        <dbReference type="Proteomes" id="UP000729402"/>
    </source>
</evidence>
<evidence type="ECO:0000313" key="2">
    <source>
        <dbReference type="EMBL" id="KAG8084091.1"/>
    </source>
</evidence>
<proteinExistence type="predicted"/>
<keyword evidence="1" id="KW-0472">Membrane</keyword>
<protein>
    <submittedName>
        <fullName evidence="2">Uncharacterized protein</fullName>
    </submittedName>
</protein>